<dbReference type="EMBL" id="CP102173">
    <property type="protein sequence ID" value="UUP15193.1"/>
    <property type="molecule type" value="Genomic_DNA"/>
</dbReference>
<reference evidence="2 3" key="1">
    <citation type="submission" date="2022-08" db="EMBL/GenBank/DDBJ databases">
        <title>novel species in genus Aeromicrobium.</title>
        <authorList>
            <person name="Ye L."/>
        </authorList>
    </citation>
    <scope>NUCLEOTIDE SEQUENCE [LARGE SCALE GENOMIC DNA]</scope>
    <source>
        <strain evidence="3">zg-Y1379</strain>
    </source>
</reference>
<sequence>MATIEFVDQTLRDGHQSLWGMRMRSGHALPVAADIDRVGYRIVDYTGSSAMEVMVRHCQENPWIGLDRVHAAMPHSTLRAGARSNAIVGMGLTPNSMLELWNATLAKHGIGSFWIFDCLFNLGQMKWTTDVARSNGMKVSPQVQFGESPVHTDEFFAGVVREMASWGVDSIILGDEAGVLSPQRAQTWIPAMVEAAGGVPLEAHFHNTVGAGTINYVTAVQHGVTILHTAVGPLANGPSMPSIETSVANARWLGHDVAIDTAGLGAIGDHFAAIARAEAHPIGAPREYNVLHTLHQLPGGMTGTLINQLKTYGMESRYDELLEEITIVREEMGYPVMATPFSQLVGIQALLNVVNGERYTVFPDENLMYLAGHMGPIPGTVAPEVMDRAFGSTRGQEFLSWEQPQPSLKEIRSQLGATISDEELLLRFLMPGPDVDAMLAAGLPPTDLSAGSSPTAEMIRTLMRDDSAPCIRYRDGELDLSLRRAGKDA</sequence>
<dbReference type="PANTHER" id="PTHR43778:SF2">
    <property type="entry name" value="PYRUVATE CARBOXYLASE, MITOCHONDRIAL"/>
    <property type="match status" value="1"/>
</dbReference>
<evidence type="ECO:0000313" key="3">
    <source>
        <dbReference type="Proteomes" id="UP001316184"/>
    </source>
</evidence>
<dbReference type="SUPFAM" id="SSF51569">
    <property type="entry name" value="Aldolase"/>
    <property type="match status" value="1"/>
</dbReference>
<dbReference type="PANTHER" id="PTHR43778">
    <property type="entry name" value="PYRUVATE CARBOXYLASE"/>
    <property type="match status" value="1"/>
</dbReference>
<gene>
    <name evidence="2" type="ORF">NQV15_07755</name>
</gene>
<dbReference type="Proteomes" id="UP001316184">
    <property type="component" value="Chromosome"/>
</dbReference>
<organism evidence="2 3">
    <name type="scientific">Aeromicrobium wangtongii</name>
    <dbReference type="NCBI Taxonomy" id="2969247"/>
    <lineage>
        <taxon>Bacteria</taxon>
        <taxon>Bacillati</taxon>
        <taxon>Actinomycetota</taxon>
        <taxon>Actinomycetes</taxon>
        <taxon>Propionibacteriales</taxon>
        <taxon>Nocardioidaceae</taxon>
        <taxon>Aeromicrobium</taxon>
    </lineage>
</organism>
<dbReference type="Pfam" id="PF00682">
    <property type="entry name" value="HMGL-like"/>
    <property type="match status" value="1"/>
</dbReference>
<keyword evidence="3" id="KW-1185">Reference proteome</keyword>
<dbReference type="Gene3D" id="3.20.20.70">
    <property type="entry name" value="Aldolase class I"/>
    <property type="match status" value="1"/>
</dbReference>
<name>A0ABY5MER1_9ACTN</name>
<dbReference type="InterPro" id="IPR013785">
    <property type="entry name" value="Aldolase_TIM"/>
</dbReference>
<evidence type="ECO:0000313" key="2">
    <source>
        <dbReference type="EMBL" id="UUP15193.1"/>
    </source>
</evidence>
<dbReference type="InterPro" id="IPR000891">
    <property type="entry name" value="PYR_CT"/>
</dbReference>
<dbReference type="Pfam" id="PF02436">
    <property type="entry name" value="PYC_OADA"/>
    <property type="match status" value="1"/>
</dbReference>
<protein>
    <recommendedName>
        <fullName evidence="1">Pyruvate carboxyltransferase domain-containing protein</fullName>
    </recommendedName>
</protein>
<dbReference type="PROSITE" id="PS50991">
    <property type="entry name" value="PYR_CT"/>
    <property type="match status" value="1"/>
</dbReference>
<dbReference type="InterPro" id="IPR003379">
    <property type="entry name" value="Carboxylase_cons_dom"/>
</dbReference>
<dbReference type="InterPro" id="IPR055268">
    <property type="entry name" value="PCB-like"/>
</dbReference>
<accession>A0ABY5MER1</accession>
<proteinExistence type="predicted"/>
<dbReference type="RefSeq" id="WP_232399247.1">
    <property type="nucleotide sequence ID" value="NZ_CP102173.1"/>
</dbReference>
<dbReference type="SUPFAM" id="SSF89000">
    <property type="entry name" value="post-HMGL domain-like"/>
    <property type="match status" value="1"/>
</dbReference>
<evidence type="ECO:0000259" key="1">
    <source>
        <dbReference type="PROSITE" id="PS50991"/>
    </source>
</evidence>
<feature type="domain" description="Pyruvate carboxyltransferase" evidence="1">
    <location>
        <begin position="4"/>
        <end position="265"/>
    </location>
</feature>